<evidence type="ECO:0000256" key="1">
    <source>
        <dbReference type="SAM" id="MobiDB-lite"/>
    </source>
</evidence>
<protein>
    <submittedName>
        <fullName evidence="3">Uncharacterized protein</fullName>
    </submittedName>
</protein>
<accession>A0ABP1S8H9</accession>
<dbReference type="Proteomes" id="UP001642540">
    <property type="component" value="Unassembled WGS sequence"/>
</dbReference>
<feature type="compositionally biased region" description="Low complexity" evidence="1">
    <location>
        <begin position="70"/>
        <end position="81"/>
    </location>
</feature>
<keyword evidence="2" id="KW-0472">Membrane</keyword>
<keyword evidence="4" id="KW-1185">Reference proteome</keyword>
<keyword evidence="2" id="KW-0812">Transmembrane</keyword>
<comment type="caution">
    <text evidence="3">The sequence shown here is derived from an EMBL/GenBank/DDBJ whole genome shotgun (WGS) entry which is preliminary data.</text>
</comment>
<evidence type="ECO:0000256" key="2">
    <source>
        <dbReference type="SAM" id="Phobius"/>
    </source>
</evidence>
<feature type="transmembrane region" description="Helical" evidence="2">
    <location>
        <begin position="12"/>
        <end position="28"/>
    </location>
</feature>
<feature type="region of interest" description="Disordered" evidence="1">
    <location>
        <begin position="69"/>
        <end position="97"/>
    </location>
</feature>
<keyword evidence="2" id="KW-1133">Transmembrane helix</keyword>
<evidence type="ECO:0000313" key="4">
    <source>
        <dbReference type="Proteomes" id="UP001642540"/>
    </source>
</evidence>
<gene>
    <name evidence="3" type="ORF">ODALV1_LOCUS30729</name>
</gene>
<reference evidence="3 4" key="1">
    <citation type="submission" date="2024-08" db="EMBL/GenBank/DDBJ databases">
        <authorList>
            <person name="Cucini C."/>
            <person name="Frati F."/>
        </authorList>
    </citation>
    <scope>NUCLEOTIDE SEQUENCE [LARGE SCALE GENOMIC DNA]</scope>
</reference>
<proteinExistence type="predicted"/>
<sequence length="234" mass="25267">MSQGYLSYQELPYFSTICLFIFISAVDYKKSKSHPNILSFGIQILTRHPKSPAYSNSIALETVGELCETPPSSSSSPAQSSFGVLVTTPPPQPHSSEKAVVDEEKLKSAIASALFWHSHSITKNSTSSPFNFSSGRWFWVVIMCKIAVLALALVLILTFVLNGERGGAEASGGYRKPPFNGSIFGKRTSVVGSDGAGFPTATTGTAGGSRAYYNNFCEMAWETCFAQYLAESSR</sequence>
<name>A0ABP1S8H9_9HEXA</name>
<evidence type="ECO:0000313" key="3">
    <source>
        <dbReference type="EMBL" id="CAL8146176.1"/>
    </source>
</evidence>
<dbReference type="EMBL" id="CAXLJM020000164">
    <property type="protein sequence ID" value="CAL8146176.1"/>
    <property type="molecule type" value="Genomic_DNA"/>
</dbReference>
<feature type="transmembrane region" description="Helical" evidence="2">
    <location>
        <begin position="137"/>
        <end position="161"/>
    </location>
</feature>
<organism evidence="3 4">
    <name type="scientific">Orchesella dallaii</name>
    <dbReference type="NCBI Taxonomy" id="48710"/>
    <lineage>
        <taxon>Eukaryota</taxon>
        <taxon>Metazoa</taxon>
        <taxon>Ecdysozoa</taxon>
        <taxon>Arthropoda</taxon>
        <taxon>Hexapoda</taxon>
        <taxon>Collembola</taxon>
        <taxon>Entomobryomorpha</taxon>
        <taxon>Entomobryoidea</taxon>
        <taxon>Orchesellidae</taxon>
        <taxon>Orchesellinae</taxon>
        <taxon>Orchesella</taxon>
    </lineage>
</organism>